<dbReference type="EMBL" id="OMKW01000002">
    <property type="protein sequence ID" value="SPF28925.1"/>
    <property type="molecule type" value="Genomic_DNA"/>
</dbReference>
<dbReference type="Proteomes" id="UP000244932">
    <property type="component" value="Unassembled WGS sequence"/>
</dbReference>
<name>A0A2R8A9Y1_9RHOB</name>
<evidence type="ECO:0008006" key="3">
    <source>
        <dbReference type="Google" id="ProtNLM"/>
    </source>
</evidence>
<sequence length="247" mass="26981">MRLILHIGMHKTGSSAIQHVFSRNRRVLALTGLHYATGGRWPKHTPLFEASSHQNDHGIPHPVHGPVSDLLRALPDRGTVLVSAEGLSGPHPGHAAHFAGCRPEIVVVLRNPVDWAPAMHAQMVRSRTVREARTLADWVNDPMTKVHLDYAALIERWQQVGPVRVVPYEAAILPAFLTTAGLPKWIAALPGGRVRRNITPKAEVIEDLRRQNGGDAGSGPVPDLRALADIQRARVMALGHPAPWPSD</sequence>
<dbReference type="RefSeq" id="WP_108781667.1">
    <property type="nucleotide sequence ID" value="NZ_OMKW01000002.1"/>
</dbReference>
<proteinExistence type="predicted"/>
<evidence type="ECO:0000313" key="1">
    <source>
        <dbReference type="EMBL" id="SPF28925.1"/>
    </source>
</evidence>
<reference evidence="1 2" key="1">
    <citation type="submission" date="2018-03" db="EMBL/GenBank/DDBJ databases">
        <authorList>
            <person name="Keele B.F."/>
        </authorList>
    </citation>
    <scope>NUCLEOTIDE SEQUENCE [LARGE SCALE GENOMIC DNA]</scope>
    <source>
        <strain evidence="1 2">CeCT 8812</strain>
    </source>
</reference>
<organism evidence="1 2">
    <name type="scientific">Pontivivens insulae</name>
    <dbReference type="NCBI Taxonomy" id="1639689"/>
    <lineage>
        <taxon>Bacteria</taxon>
        <taxon>Pseudomonadati</taxon>
        <taxon>Pseudomonadota</taxon>
        <taxon>Alphaproteobacteria</taxon>
        <taxon>Rhodobacterales</taxon>
        <taxon>Paracoccaceae</taxon>
        <taxon>Pontivivens</taxon>
    </lineage>
</organism>
<dbReference type="OrthoDB" id="7540582at2"/>
<keyword evidence="2" id="KW-1185">Reference proteome</keyword>
<dbReference type="AlphaFoldDB" id="A0A2R8A9Y1"/>
<accession>A0A2R8A9Y1</accession>
<dbReference type="SUPFAM" id="SSF52540">
    <property type="entry name" value="P-loop containing nucleoside triphosphate hydrolases"/>
    <property type="match status" value="1"/>
</dbReference>
<gene>
    <name evidence="1" type="ORF">POI8812_01228</name>
</gene>
<dbReference type="Gene3D" id="3.40.50.300">
    <property type="entry name" value="P-loop containing nucleotide triphosphate hydrolases"/>
    <property type="match status" value="1"/>
</dbReference>
<evidence type="ECO:0000313" key="2">
    <source>
        <dbReference type="Proteomes" id="UP000244932"/>
    </source>
</evidence>
<protein>
    <recommendedName>
        <fullName evidence="3">Sulfotransferase domain-containing protein</fullName>
    </recommendedName>
</protein>
<dbReference type="InterPro" id="IPR027417">
    <property type="entry name" value="P-loop_NTPase"/>
</dbReference>